<sequence length="297" mass="31304">MATAAARQVHLHGEGGGVRRPPGSGTQRADQRPQRHVVRRVQPQSWRRRRRRGCGRLDAVPRRRHRRRSRRLRGSRGNRPRQLPHQQPHRRAAGRRPPHQTPPQHPRRRRPHNPRVGGGHPRRAAGAVGGRRGKDVGHGHRVGSRGGLPRGGGRGRVFFGAPGGGGGDGRRNGGQAGAHRGRDGGGGGGEACPQPGASKGVGEERLGSGGRNLDGGKVGGWTTAVVASGVGGGGSGGEEARQHVRCAIHRAPQGSGAHRHCARVEGAAAAAASAPVGAIGGPQRVAQRDRRRRSHRR</sequence>
<accession>A0ACC3CFU4</accession>
<keyword evidence="2" id="KW-1185">Reference proteome</keyword>
<name>A0ACC3CFU4_PYRYE</name>
<organism evidence="1 2">
    <name type="scientific">Pyropia yezoensis</name>
    <name type="common">Susabi-nori</name>
    <name type="synonym">Porphyra yezoensis</name>
    <dbReference type="NCBI Taxonomy" id="2788"/>
    <lineage>
        <taxon>Eukaryota</taxon>
        <taxon>Rhodophyta</taxon>
        <taxon>Bangiophyceae</taxon>
        <taxon>Bangiales</taxon>
        <taxon>Bangiaceae</taxon>
        <taxon>Pyropia</taxon>
    </lineage>
</organism>
<proteinExistence type="predicted"/>
<reference evidence="1" key="1">
    <citation type="submission" date="2019-11" db="EMBL/GenBank/DDBJ databases">
        <title>Nori genome reveals adaptations in red seaweeds to the harsh intertidal environment.</title>
        <authorList>
            <person name="Wang D."/>
            <person name="Mao Y."/>
        </authorList>
    </citation>
    <scope>NUCLEOTIDE SEQUENCE</scope>
    <source>
        <tissue evidence="1">Gametophyte</tissue>
    </source>
</reference>
<evidence type="ECO:0000313" key="2">
    <source>
        <dbReference type="Proteomes" id="UP000798662"/>
    </source>
</evidence>
<dbReference type="Proteomes" id="UP000798662">
    <property type="component" value="Chromosome 3"/>
</dbReference>
<dbReference type="EMBL" id="CM020620">
    <property type="protein sequence ID" value="KAK1869062.1"/>
    <property type="molecule type" value="Genomic_DNA"/>
</dbReference>
<evidence type="ECO:0000313" key="1">
    <source>
        <dbReference type="EMBL" id="KAK1869062.1"/>
    </source>
</evidence>
<gene>
    <name evidence="1" type="ORF">I4F81_011544</name>
</gene>
<protein>
    <submittedName>
        <fullName evidence="1">Uncharacterized protein</fullName>
    </submittedName>
</protein>
<comment type="caution">
    <text evidence="1">The sequence shown here is derived from an EMBL/GenBank/DDBJ whole genome shotgun (WGS) entry which is preliminary data.</text>
</comment>